<dbReference type="Proteomes" id="UP000006281">
    <property type="component" value="Chromosome"/>
</dbReference>
<evidence type="ECO:0000313" key="1">
    <source>
        <dbReference type="EMBL" id="CCH29361.1"/>
    </source>
</evidence>
<proteinExistence type="predicted"/>
<dbReference type="AlphaFoldDB" id="K0JTV6"/>
<dbReference type="KEGG" id="sesp:BN6_20390"/>
<gene>
    <name evidence="1" type="ordered locus">BN6_20390</name>
</gene>
<keyword evidence="2" id="KW-1185">Reference proteome</keyword>
<sequence length="130" mass="14849">MDEMTRLLEQASRGVEAMQRLQVLYDREMWDIDDPAFTKLRHIHVHLSVTVGKLAKLIEPKDHLSHHGEEIDVKQLESEFSPILADLLMHASQLANLAESDLGQMLARRYKNNATRFAPDSSFAKIQLAD</sequence>
<evidence type="ECO:0008006" key="3">
    <source>
        <dbReference type="Google" id="ProtNLM"/>
    </source>
</evidence>
<dbReference type="EMBL" id="HE804045">
    <property type="protein sequence ID" value="CCH29361.1"/>
    <property type="molecule type" value="Genomic_DNA"/>
</dbReference>
<organism evidence="1 2">
    <name type="scientific">Saccharothrix espanaensis (strain ATCC 51144 / DSM 44229 / JCM 9112 / NBRC 15066 / NRRL 15764)</name>
    <dbReference type="NCBI Taxonomy" id="1179773"/>
    <lineage>
        <taxon>Bacteria</taxon>
        <taxon>Bacillati</taxon>
        <taxon>Actinomycetota</taxon>
        <taxon>Actinomycetes</taxon>
        <taxon>Pseudonocardiales</taxon>
        <taxon>Pseudonocardiaceae</taxon>
        <taxon>Saccharothrix</taxon>
    </lineage>
</organism>
<protein>
    <recommendedName>
        <fullName evidence="3">NTP pyrophosphohydrolase MazG putative catalytic core domain-containing protein</fullName>
    </recommendedName>
</protein>
<dbReference type="RefSeq" id="WP_015099474.1">
    <property type="nucleotide sequence ID" value="NC_019673.1"/>
</dbReference>
<evidence type="ECO:0000313" key="2">
    <source>
        <dbReference type="Proteomes" id="UP000006281"/>
    </source>
</evidence>
<name>K0JTV6_SACES</name>
<dbReference type="HOGENOM" id="CLU_1936601_0_0_11"/>
<accession>K0JTV6</accession>
<reference evidence="1 2" key="1">
    <citation type="journal article" date="2012" name="BMC Genomics">
        <title>Complete genome sequence of Saccharothrix espanaensis DSM 44229T and comparison to the other completely sequenced Pseudonocardiaceae.</title>
        <authorList>
            <person name="Strobel T."/>
            <person name="Al-Dilaimi A."/>
            <person name="Blom J."/>
            <person name="Gessner A."/>
            <person name="Kalinowski J."/>
            <person name="Luzhetska M."/>
            <person name="Puhler A."/>
            <person name="Szczepanowski R."/>
            <person name="Bechthold A."/>
            <person name="Ruckert C."/>
        </authorList>
    </citation>
    <scope>NUCLEOTIDE SEQUENCE [LARGE SCALE GENOMIC DNA]</scope>
    <source>
        <strain evidence="2">ATCC 51144 / DSM 44229 / JCM 9112 / NBRC 15066 / NRRL 15764</strain>
    </source>
</reference>
<dbReference type="Gene3D" id="1.10.287.1080">
    <property type="entry name" value="MazG-like"/>
    <property type="match status" value="1"/>
</dbReference>
<dbReference type="OrthoDB" id="5190562at2"/>